<dbReference type="SUPFAM" id="SSF53187">
    <property type="entry name" value="Zn-dependent exopeptidases"/>
    <property type="match status" value="1"/>
</dbReference>
<dbReference type="AlphaFoldDB" id="A0A934KEW3"/>
<evidence type="ECO:0000313" key="5">
    <source>
        <dbReference type="EMBL" id="MBJ7604274.1"/>
    </source>
</evidence>
<evidence type="ECO:0000259" key="4">
    <source>
        <dbReference type="Pfam" id="PF07687"/>
    </source>
</evidence>
<proteinExistence type="predicted"/>
<dbReference type="InterPro" id="IPR011650">
    <property type="entry name" value="Peptidase_M20_dimer"/>
</dbReference>
<dbReference type="GO" id="GO:0046872">
    <property type="term" value="F:metal ion binding"/>
    <property type="evidence" value="ECO:0007669"/>
    <property type="project" value="UniProtKB-KW"/>
</dbReference>
<gene>
    <name evidence="5" type="ORF">JF888_13965</name>
</gene>
<dbReference type="PANTHER" id="PTHR43270:SF8">
    <property type="entry name" value="DI- AND TRIPEPTIDASE DUG2-RELATED"/>
    <property type="match status" value="1"/>
</dbReference>
<accession>A0A934KEW3</accession>
<feature type="domain" description="Peptidase M20 dimerisation" evidence="4">
    <location>
        <begin position="194"/>
        <end position="349"/>
    </location>
</feature>
<dbReference type="RefSeq" id="WP_338181651.1">
    <property type="nucleotide sequence ID" value="NZ_JAEKNQ010000056.1"/>
</dbReference>
<dbReference type="Proteomes" id="UP000620075">
    <property type="component" value="Unassembled WGS sequence"/>
</dbReference>
<evidence type="ECO:0000313" key="6">
    <source>
        <dbReference type="Proteomes" id="UP000620075"/>
    </source>
</evidence>
<protein>
    <submittedName>
        <fullName evidence="5">M20/M25/M40 family metallo-hydrolase</fullName>
    </submittedName>
</protein>
<dbReference type="Pfam" id="PF07687">
    <property type="entry name" value="M20_dimer"/>
    <property type="match status" value="1"/>
</dbReference>
<reference evidence="5 6" key="1">
    <citation type="submission" date="2020-10" db="EMBL/GenBank/DDBJ databases">
        <title>Ca. Dormibacterota MAGs.</title>
        <authorList>
            <person name="Montgomery K."/>
        </authorList>
    </citation>
    <scope>NUCLEOTIDE SEQUENCE [LARGE SCALE GENOMIC DNA]</scope>
    <source>
        <strain evidence="5">SC8811_S16_3</strain>
    </source>
</reference>
<sequence>MSERLLSDLDSYLNTHLDGWVEELVELCRVPSVSARHEGIEECAAHVCRLLQRRGLAADVLPTDGHPVVVGELAAGRSKTMLFYNHYDVQPPEPLDLWLSPPFEPEVRDGRLYARGAKDDKGELIARLAAVDALHAVTGSLPCNVRWLAEGEEEVGSPHLPVFVEQHWERLRCDGAIWEEGGVDPEGRPLVTLGTRGLLYIELSVRASGRDGHSGEANLIPNAAWRLTWALSTVKGQDERIKIPGFYDGIPAPTARQVAMLAELPSPERGLLATYQLDSLLLDRTGAEVLAARFQPTCNIAGVTAGFQGEGAKTVIPARASAKLDFRLLPSQDPAAVAGRLRAHLDAKGFPDVNLRVIGCEPGAFIDPDDPLVRLAAETGAEVYGQPAQLVPLSGGTTPMFLFAGRGVPIVAPGVGYGASNLAHSPNESVRLEDIRQAARHVARLLLRFGEG</sequence>
<dbReference type="EMBL" id="JAEKNQ010000056">
    <property type="protein sequence ID" value="MBJ7604274.1"/>
    <property type="molecule type" value="Genomic_DNA"/>
</dbReference>
<evidence type="ECO:0000256" key="2">
    <source>
        <dbReference type="ARBA" id="ARBA00022723"/>
    </source>
</evidence>
<name>A0A934KEW3_9BACT</name>
<organism evidence="5 6">
    <name type="scientific">Candidatus Dormiibacter inghamiae</name>
    <dbReference type="NCBI Taxonomy" id="3127013"/>
    <lineage>
        <taxon>Bacteria</taxon>
        <taxon>Bacillati</taxon>
        <taxon>Candidatus Dormiibacterota</taxon>
        <taxon>Candidatus Dormibacteria</taxon>
        <taxon>Candidatus Dormibacterales</taxon>
        <taxon>Candidatus Dormibacteraceae</taxon>
        <taxon>Candidatus Dormiibacter</taxon>
    </lineage>
</organism>
<keyword evidence="1" id="KW-0645">Protease</keyword>
<dbReference type="GO" id="GO:0009014">
    <property type="term" value="F:succinyl-diaminopimelate desuccinylase activity"/>
    <property type="evidence" value="ECO:0007669"/>
    <property type="project" value="TreeGrafter"/>
</dbReference>
<keyword evidence="3" id="KW-0378">Hydrolase</keyword>
<comment type="caution">
    <text evidence="5">The sequence shown here is derived from an EMBL/GenBank/DDBJ whole genome shotgun (WGS) entry which is preliminary data.</text>
</comment>
<dbReference type="InterPro" id="IPR051458">
    <property type="entry name" value="Cyt/Met_Dipeptidase"/>
</dbReference>
<evidence type="ECO:0000256" key="1">
    <source>
        <dbReference type="ARBA" id="ARBA00022670"/>
    </source>
</evidence>
<dbReference type="GO" id="GO:0005829">
    <property type="term" value="C:cytosol"/>
    <property type="evidence" value="ECO:0007669"/>
    <property type="project" value="TreeGrafter"/>
</dbReference>
<dbReference type="GO" id="GO:0009089">
    <property type="term" value="P:lysine biosynthetic process via diaminopimelate"/>
    <property type="evidence" value="ECO:0007669"/>
    <property type="project" value="TreeGrafter"/>
</dbReference>
<dbReference type="Gene3D" id="3.40.630.10">
    <property type="entry name" value="Zn peptidases"/>
    <property type="match status" value="1"/>
</dbReference>
<dbReference type="Pfam" id="PF01546">
    <property type="entry name" value="Peptidase_M20"/>
    <property type="match status" value="1"/>
</dbReference>
<dbReference type="GO" id="GO:0008233">
    <property type="term" value="F:peptidase activity"/>
    <property type="evidence" value="ECO:0007669"/>
    <property type="project" value="UniProtKB-KW"/>
</dbReference>
<dbReference type="PANTHER" id="PTHR43270">
    <property type="entry name" value="BETA-ALA-HIS DIPEPTIDASE"/>
    <property type="match status" value="1"/>
</dbReference>
<evidence type="ECO:0000256" key="3">
    <source>
        <dbReference type="ARBA" id="ARBA00022801"/>
    </source>
</evidence>
<dbReference type="InterPro" id="IPR002933">
    <property type="entry name" value="Peptidase_M20"/>
</dbReference>
<keyword evidence="2" id="KW-0479">Metal-binding</keyword>
<dbReference type="GO" id="GO:0006508">
    <property type="term" value="P:proteolysis"/>
    <property type="evidence" value="ECO:0007669"/>
    <property type="project" value="UniProtKB-KW"/>
</dbReference>
<dbReference type="Gene3D" id="3.30.70.360">
    <property type="match status" value="1"/>
</dbReference>